<feature type="signal peptide" evidence="1">
    <location>
        <begin position="1"/>
        <end position="38"/>
    </location>
</feature>
<dbReference type="Proteomes" id="UP000011666">
    <property type="component" value="Unassembled WGS sequence"/>
</dbReference>
<evidence type="ECO:0008006" key="4">
    <source>
        <dbReference type="Google" id="ProtNLM"/>
    </source>
</evidence>
<comment type="caution">
    <text evidence="2">The sequence shown here is derived from an EMBL/GenBank/DDBJ whole genome shotgun (WGS) entry which is preliminary data.</text>
</comment>
<keyword evidence="3" id="KW-1185">Reference proteome</keyword>
<organism evidence="2 3">
    <name type="scientific">Gordonia soli NBRC 108243</name>
    <dbReference type="NCBI Taxonomy" id="1223545"/>
    <lineage>
        <taxon>Bacteria</taxon>
        <taxon>Bacillati</taxon>
        <taxon>Actinomycetota</taxon>
        <taxon>Actinomycetes</taxon>
        <taxon>Mycobacteriales</taxon>
        <taxon>Gordoniaceae</taxon>
        <taxon>Gordonia</taxon>
    </lineage>
</organism>
<dbReference type="EMBL" id="BANX01000043">
    <property type="protein sequence ID" value="GAC70890.1"/>
    <property type="molecule type" value="Genomic_DNA"/>
</dbReference>
<evidence type="ECO:0000313" key="3">
    <source>
        <dbReference type="Proteomes" id="UP000011666"/>
    </source>
</evidence>
<sequence length="228" mass="23137">MTRHHRHRPSLRRAAGLTAALVGAGTLAALATPGTAFADSVIRLPGGTAHGDGLSITRSAESARVSPSLAANGASRTAWVSGQVTLKAPHLKPKKAGPTVGAGGEDKYPGTQGVYTNGAAAKVSSGYIVGCQVNIEGLSGGLSGALSLTAPSASANLTVPLSAGQVKFVVVTSRDIEKPGTYHLGYQNAGLEIQNCGGYAQARAFTTVETTGEFHQKVNLYGKPFSIG</sequence>
<accession>M0QQF3</accession>
<evidence type="ECO:0000313" key="2">
    <source>
        <dbReference type="EMBL" id="GAC70890.1"/>
    </source>
</evidence>
<dbReference type="AlphaFoldDB" id="M0QQF3"/>
<dbReference type="PROSITE" id="PS51318">
    <property type="entry name" value="TAT"/>
    <property type="match status" value="1"/>
</dbReference>
<feature type="chain" id="PRO_5004003630" description="MspA family protein" evidence="1">
    <location>
        <begin position="39"/>
        <end position="228"/>
    </location>
</feature>
<evidence type="ECO:0000256" key="1">
    <source>
        <dbReference type="SAM" id="SignalP"/>
    </source>
</evidence>
<dbReference type="InterPro" id="IPR006311">
    <property type="entry name" value="TAT_signal"/>
</dbReference>
<dbReference type="eggNOG" id="ENOG5033RRN">
    <property type="taxonomic scope" value="Bacteria"/>
</dbReference>
<dbReference type="InterPro" id="IPR015286">
    <property type="entry name" value="Porin_fam_mycobact-type"/>
</dbReference>
<keyword evidence="1" id="KW-0732">Signal</keyword>
<dbReference type="RefSeq" id="WP_007625326.1">
    <property type="nucleotide sequence ID" value="NZ_BANX01000043.1"/>
</dbReference>
<proteinExistence type="predicted"/>
<reference evidence="2 3" key="1">
    <citation type="submission" date="2013-01" db="EMBL/GenBank/DDBJ databases">
        <title>Whole genome shotgun sequence of Gordonia soli NBRC 108243.</title>
        <authorList>
            <person name="Isaki-Nakamura S."/>
            <person name="Hosoyama A."/>
            <person name="Tsuchikane K."/>
            <person name="Ando Y."/>
            <person name="Baba S."/>
            <person name="Ohji S."/>
            <person name="Hamada M."/>
            <person name="Tamura T."/>
            <person name="Yamazoe A."/>
            <person name="Yamazaki S."/>
            <person name="Fujita N."/>
        </authorList>
    </citation>
    <scope>NUCLEOTIDE SEQUENCE [LARGE SCALE GENOMIC DNA]</scope>
    <source>
        <strain evidence="2 3">NBRC 108243</strain>
    </source>
</reference>
<dbReference type="Pfam" id="PF09203">
    <property type="entry name" value="MspA"/>
    <property type="match status" value="1"/>
</dbReference>
<dbReference type="STRING" id="1223545.GS4_43_00160"/>
<protein>
    <recommendedName>
        <fullName evidence="4">MspA family protein</fullName>
    </recommendedName>
</protein>
<gene>
    <name evidence="2" type="ORF">GS4_43_00160</name>
</gene>
<name>M0QQF3_9ACTN</name>